<sequence>MGHDLFPTIYWVPKNNKDKPMPYTGGRELNDFVKFIAEHSTDGLKGYGKDGKKRKKEEL</sequence>
<dbReference type="SUPFAM" id="SSF52833">
    <property type="entry name" value="Thioredoxin-like"/>
    <property type="match status" value="1"/>
</dbReference>
<name>A0A0N4UFU4_DRAME</name>
<dbReference type="Proteomes" id="UP000274756">
    <property type="component" value="Unassembled WGS sequence"/>
</dbReference>
<gene>
    <name evidence="1" type="ORF">DME_LOCUS1226</name>
</gene>
<dbReference type="Gene3D" id="3.40.30.10">
    <property type="entry name" value="Glutaredoxin"/>
    <property type="match status" value="1"/>
</dbReference>
<dbReference type="AlphaFoldDB" id="A0A0N4UFU4"/>
<accession>A0A0N4UFU4</accession>
<reference evidence="1 3" key="2">
    <citation type="submission" date="2018-11" db="EMBL/GenBank/DDBJ databases">
        <authorList>
            <consortium name="Pathogen Informatics"/>
        </authorList>
    </citation>
    <scope>NUCLEOTIDE SEQUENCE [LARGE SCALE GENOMIC DNA]</scope>
</reference>
<dbReference type="OrthoDB" id="427280at2759"/>
<evidence type="ECO:0000313" key="1">
    <source>
        <dbReference type="EMBL" id="VDN51253.1"/>
    </source>
</evidence>
<dbReference type="InterPro" id="IPR036249">
    <property type="entry name" value="Thioredoxin-like_sf"/>
</dbReference>
<keyword evidence="3" id="KW-1185">Reference proteome</keyword>
<protein>
    <submittedName>
        <fullName evidence="4">Transferred entry: 5.6.2.1</fullName>
    </submittedName>
</protein>
<reference evidence="4" key="1">
    <citation type="submission" date="2017-02" db="UniProtKB">
        <authorList>
            <consortium name="WormBaseParasite"/>
        </authorList>
    </citation>
    <scope>IDENTIFICATION</scope>
</reference>
<dbReference type="STRING" id="318479.A0A0N4UFU4"/>
<evidence type="ECO:0000313" key="3">
    <source>
        <dbReference type="Proteomes" id="UP000274756"/>
    </source>
</evidence>
<evidence type="ECO:0000313" key="4">
    <source>
        <dbReference type="WBParaSite" id="DME_0000632901-mRNA-1"/>
    </source>
</evidence>
<dbReference type="WBParaSite" id="DME_0000632901-mRNA-1">
    <property type="protein sequence ID" value="DME_0000632901-mRNA-1"/>
    <property type="gene ID" value="DME_0000632901"/>
</dbReference>
<dbReference type="EMBL" id="UYYG01000016">
    <property type="protein sequence ID" value="VDN51253.1"/>
    <property type="molecule type" value="Genomic_DNA"/>
</dbReference>
<proteinExistence type="predicted"/>
<evidence type="ECO:0000313" key="2">
    <source>
        <dbReference type="Proteomes" id="UP000038040"/>
    </source>
</evidence>
<dbReference type="Proteomes" id="UP000038040">
    <property type="component" value="Unplaced"/>
</dbReference>
<organism evidence="2 4">
    <name type="scientific">Dracunculus medinensis</name>
    <name type="common">Guinea worm</name>
    <dbReference type="NCBI Taxonomy" id="318479"/>
    <lineage>
        <taxon>Eukaryota</taxon>
        <taxon>Metazoa</taxon>
        <taxon>Ecdysozoa</taxon>
        <taxon>Nematoda</taxon>
        <taxon>Chromadorea</taxon>
        <taxon>Rhabditida</taxon>
        <taxon>Spirurina</taxon>
        <taxon>Dracunculoidea</taxon>
        <taxon>Dracunculidae</taxon>
        <taxon>Dracunculus</taxon>
    </lineage>
</organism>